<evidence type="ECO:0000256" key="2">
    <source>
        <dbReference type="ARBA" id="ARBA00007883"/>
    </source>
</evidence>
<feature type="compositionally biased region" description="Low complexity" evidence="7">
    <location>
        <begin position="476"/>
        <end position="497"/>
    </location>
</feature>
<dbReference type="EMBL" id="JASGXD010000006">
    <property type="protein sequence ID" value="KAK6004951.1"/>
    <property type="molecule type" value="Genomic_DNA"/>
</dbReference>
<comment type="caution">
    <text evidence="12">The sequence shown here is derived from an EMBL/GenBank/DDBJ whole genome shotgun (WGS) entry which is preliminary data.</text>
</comment>
<evidence type="ECO:0000256" key="3">
    <source>
        <dbReference type="ARBA" id="ARBA00022692"/>
    </source>
</evidence>
<keyword evidence="3 8" id="KW-0812">Transmembrane</keyword>
<dbReference type="Proteomes" id="UP001341245">
    <property type="component" value="Unassembled WGS sequence"/>
</dbReference>
<evidence type="ECO:0000256" key="4">
    <source>
        <dbReference type="ARBA" id="ARBA00022729"/>
    </source>
</evidence>
<feature type="transmembrane region" description="Helical" evidence="8">
    <location>
        <begin position="324"/>
        <end position="348"/>
    </location>
</feature>
<feature type="transmembrane region" description="Helical" evidence="8">
    <location>
        <begin position="369"/>
        <end position="389"/>
    </location>
</feature>
<reference evidence="12 13" key="1">
    <citation type="submission" date="2023-11" db="EMBL/GenBank/DDBJ databases">
        <title>Draft genome sequence and annotation of the polyextremotolerant black yeast-like fungus Aureobasidium pullulans NRRL 62042.</title>
        <authorList>
            <person name="Dielentheis-Frenken M.R.E."/>
            <person name="Wibberg D."/>
            <person name="Blank L.M."/>
            <person name="Tiso T."/>
        </authorList>
    </citation>
    <scope>NUCLEOTIDE SEQUENCE [LARGE SCALE GENOMIC DNA]</scope>
    <source>
        <strain evidence="12 13">NRRL 62042</strain>
    </source>
</reference>
<evidence type="ECO:0000256" key="6">
    <source>
        <dbReference type="ARBA" id="ARBA00023136"/>
    </source>
</evidence>
<feature type="domain" description="PTM1-like N-terminal" evidence="11">
    <location>
        <begin position="33"/>
        <end position="174"/>
    </location>
</feature>
<keyword evidence="5 8" id="KW-1133">Transmembrane helix</keyword>
<feature type="transmembrane region" description="Helical" evidence="8">
    <location>
        <begin position="189"/>
        <end position="209"/>
    </location>
</feature>
<evidence type="ECO:0000313" key="13">
    <source>
        <dbReference type="Proteomes" id="UP001341245"/>
    </source>
</evidence>
<keyword evidence="6 8" id="KW-0472">Membrane</keyword>
<dbReference type="InterPro" id="IPR053937">
    <property type="entry name" value="GOST_TM"/>
</dbReference>
<feature type="chain" id="PRO_5045044208" description="Integral membrane protein" evidence="9">
    <location>
        <begin position="23"/>
        <end position="550"/>
    </location>
</feature>
<proteinExistence type="inferred from homology"/>
<feature type="transmembrane region" description="Helical" evidence="8">
    <location>
        <begin position="409"/>
        <end position="430"/>
    </location>
</feature>
<evidence type="ECO:0000313" key="12">
    <source>
        <dbReference type="EMBL" id="KAK6004951.1"/>
    </source>
</evidence>
<evidence type="ECO:0000256" key="5">
    <source>
        <dbReference type="ARBA" id="ARBA00022989"/>
    </source>
</evidence>
<dbReference type="Pfam" id="PF06814">
    <property type="entry name" value="GOST_TM"/>
    <property type="match status" value="1"/>
</dbReference>
<accession>A0ABR0TKH0</accession>
<keyword evidence="4 9" id="KW-0732">Signal</keyword>
<comment type="similarity">
    <text evidence="2">Belongs to the LU7TM family.</text>
</comment>
<feature type="transmembrane region" description="Helical" evidence="8">
    <location>
        <begin position="293"/>
        <end position="312"/>
    </location>
</feature>
<feature type="transmembrane region" description="Helical" evidence="8">
    <location>
        <begin position="221"/>
        <end position="240"/>
    </location>
</feature>
<feature type="region of interest" description="Disordered" evidence="7">
    <location>
        <begin position="461"/>
        <end position="550"/>
    </location>
</feature>
<feature type="compositionally biased region" description="Acidic residues" evidence="7">
    <location>
        <begin position="524"/>
        <end position="539"/>
    </location>
</feature>
<protein>
    <recommendedName>
        <fullName evidence="14">Integral membrane protein</fullName>
    </recommendedName>
</protein>
<feature type="compositionally biased region" description="Basic and acidic residues" evidence="7">
    <location>
        <begin position="540"/>
        <end position="550"/>
    </location>
</feature>
<evidence type="ECO:0000256" key="7">
    <source>
        <dbReference type="SAM" id="MobiDB-lite"/>
    </source>
</evidence>
<dbReference type="InterPro" id="IPR009637">
    <property type="entry name" value="GPR107/GPR108-like"/>
</dbReference>
<evidence type="ECO:0008006" key="14">
    <source>
        <dbReference type="Google" id="ProtNLM"/>
    </source>
</evidence>
<evidence type="ECO:0000259" key="10">
    <source>
        <dbReference type="Pfam" id="PF06814"/>
    </source>
</evidence>
<dbReference type="Pfam" id="PF21902">
    <property type="entry name" value="PTM1-like_N"/>
    <property type="match status" value="1"/>
</dbReference>
<evidence type="ECO:0000259" key="11">
    <source>
        <dbReference type="Pfam" id="PF21902"/>
    </source>
</evidence>
<keyword evidence="13" id="KW-1185">Reference proteome</keyword>
<evidence type="ECO:0000256" key="9">
    <source>
        <dbReference type="SAM" id="SignalP"/>
    </source>
</evidence>
<organism evidence="12 13">
    <name type="scientific">Aureobasidium pullulans</name>
    <name type="common">Black yeast</name>
    <name type="synonym">Pullularia pullulans</name>
    <dbReference type="NCBI Taxonomy" id="5580"/>
    <lineage>
        <taxon>Eukaryota</taxon>
        <taxon>Fungi</taxon>
        <taxon>Dikarya</taxon>
        <taxon>Ascomycota</taxon>
        <taxon>Pezizomycotina</taxon>
        <taxon>Dothideomycetes</taxon>
        <taxon>Dothideomycetidae</taxon>
        <taxon>Dothideales</taxon>
        <taxon>Saccotheciaceae</taxon>
        <taxon>Aureobasidium</taxon>
    </lineage>
</organism>
<gene>
    <name evidence="12" type="ORF">QM012_007730</name>
</gene>
<dbReference type="PANTHER" id="PTHR21229:SF1">
    <property type="entry name" value="GH17801P"/>
    <property type="match status" value="1"/>
</dbReference>
<feature type="transmembrane region" description="Helical" evidence="8">
    <location>
        <begin position="252"/>
        <end position="281"/>
    </location>
</feature>
<dbReference type="PANTHER" id="PTHR21229">
    <property type="entry name" value="LUNG SEVEN TRANSMEMBRANE RECEPTOR"/>
    <property type="match status" value="1"/>
</dbReference>
<name>A0ABR0TKH0_AURPU</name>
<dbReference type="InterPro" id="IPR053938">
    <property type="entry name" value="PTM1-like_N"/>
</dbReference>
<evidence type="ECO:0000256" key="1">
    <source>
        <dbReference type="ARBA" id="ARBA00004141"/>
    </source>
</evidence>
<sequence>MRPWYQLCTAALLTSLAFGVHGNEVKIDEKEVNRQQCSGMFSRKGWGGAVDPFILTKFVKPEDIPEDQDPVVSLVMFEWSDRNYVGKLRDDTTSDRAYICDATAIEAKFCNSTEEGEFILSQDSEKSKSLIITQAVHLKNPPAINYPIKRTGYYCVGTYGYTAESYNGIVEFRNSYGELPAAQIAKLPFYGALTLVYALASAGWAFLYFQNRHDILPVQNYITAILVFLVVEIFMTWLFYDFQNRHGLSTGAKALLIVVSVLSAGRNSFSFFLLLIVCMGYGVVKPSLGRTMVWVRWLAITHFVFGVVYVIASLSVTPENAGPLVLLVVLPLAGTLTAFYIWTLNSLNATMKDLMERKQTIKAMMYRKLWWCILGSIIVIFVFFFVNSWTFAGVSDEDFVPTHWSSRWFILDGWLNLVYLADVAFVAWLWRPTANNRRFAMSDEIAQDDEGFEIASMRSSLDFDDPDLEGAPPAYDAPRNNNASSSSSNAANRDASPLPAPKPTRPASLPRESLDGETIFAVGGEDDDDEDRWSEDDSGNEGKRLTSKKD</sequence>
<evidence type="ECO:0000256" key="8">
    <source>
        <dbReference type="SAM" id="Phobius"/>
    </source>
</evidence>
<comment type="subcellular location">
    <subcellularLocation>
        <location evidence="1">Membrane</location>
        <topology evidence="1">Multi-pass membrane protein</topology>
    </subcellularLocation>
</comment>
<feature type="domain" description="GOST seven transmembrane" evidence="10">
    <location>
        <begin position="186"/>
        <end position="437"/>
    </location>
</feature>
<feature type="signal peptide" evidence="9">
    <location>
        <begin position="1"/>
        <end position="22"/>
    </location>
</feature>